<keyword evidence="6 8" id="KW-0508">mRNA splicing</keyword>
<evidence type="ECO:0000313" key="11">
    <source>
        <dbReference type="EMBL" id="KAG8172079.1"/>
    </source>
</evidence>
<dbReference type="AlphaFoldDB" id="A0AAV6TKI9"/>
<feature type="compositionally biased region" description="Polar residues" evidence="9">
    <location>
        <begin position="1"/>
        <end position="15"/>
    </location>
</feature>
<keyword evidence="7 8" id="KW-0539">Nucleus</keyword>
<comment type="function">
    <text evidence="8">Involved in pre-mRNA splicing.</text>
</comment>
<evidence type="ECO:0000256" key="2">
    <source>
        <dbReference type="ARBA" id="ARBA00007203"/>
    </source>
</evidence>
<keyword evidence="4 8" id="KW-0507">mRNA processing</keyword>
<evidence type="ECO:0000256" key="5">
    <source>
        <dbReference type="ARBA" id="ARBA00022728"/>
    </source>
</evidence>
<evidence type="ECO:0000256" key="8">
    <source>
        <dbReference type="RuleBase" id="RU367071"/>
    </source>
</evidence>
<dbReference type="PANTHER" id="PTHR12942">
    <property type="entry name" value="STEP II SPLICING FACTOR SLU7"/>
    <property type="match status" value="1"/>
</dbReference>
<comment type="caution">
    <text evidence="11">The sequence shown here is derived from an EMBL/GenBank/DDBJ whole genome shotgun (WGS) entry which is preliminary data.</text>
</comment>
<evidence type="ECO:0000256" key="4">
    <source>
        <dbReference type="ARBA" id="ARBA00022664"/>
    </source>
</evidence>
<dbReference type="PANTHER" id="PTHR12942:SF2">
    <property type="entry name" value="PRE-MRNA-SPLICING FACTOR SLU7"/>
    <property type="match status" value="1"/>
</dbReference>
<protein>
    <recommendedName>
        <fullName evidence="3 8">Pre-mRNA-splicing factor SLU7</fullName>
    </recommendedName>
</protein>
<gene>
    <name evidence="11" type="ORF">JTE90_019440</name>
</gene>
<sequence length="79" mass="9104">MLSTRQMPQTKNSPCRGNLDPNSAYYDPKTRAMRDNPYKSTGKTPEELNYAGDNFVRYTGDTSKHSQTQSFAWQMYEKA</sequence>
<evidence type="ECO:0000313" key="12">
    <source>
        <dbReference type="Proteomes" id="UP000827092"/>
    </source>
</evidence>
<reference evidence="11 12" key="1">
    <citation type="journal article" date="2022" name="Nat. Ecol. Evol.">
        <title>A masculinizing supergene underlies an exaggerated male reproductive morph in a spider.</title>
        <authorList>
            <person name="Hendrickx F."/>
            <person name="De Corte Z."/>
            <person name="Sonet G."/>
            <person name="Van Belleghem S.M."/>
            <person name="Kostlbacher S."/>
            <person name="Vangestel C."/>
        </authorList>
    </citation>
    <scope>NUCLEOTIDE SEQUENCE [LARGE SCALE GENOMIC DNA]</scope>
    <source>
        <strain evidence="11">W744_W776</strain>
    </source>
</reference>
<dbReference type="EMBL" id="JAFNEN010003150">
    <property type="protein sequence ID" value="KAG8172079.1"/>
    <property type="molecule type" value="Genomic_DNA"/>
</dbReference>
<keyword evidence="12" id="KW-1185">Reference proteome</keyword>
<proteinExistence type="inferred from homology"/>
<dbReference type="GO" id="GO:0030628">
    <property type="term" value="F:pre-mRNA 3'-splice site binding"/>
    <property type="evidence" value="ECO:0007669"/>
    <property type="project" value="UniProtKB-UniRule"/>
</dbReference>
<evidence type="ECO:0000256" key="6">
    <source>
        <dbReference type="ARBA" id="ARBA00023187"/>
    </source>
</evidence>
<name>A0AAV6TKI9_9ARAC</name>
<evidence type="ECO:0000256" key="1">
    <source>
        <dbReference type="ARBA" id="ARBA00004123"/>
    </source>
</evidence>
<feature type="compositionally biased region" description="Basic and acidic residues" evidence="9">
    <location>
        <begin position="28"/>
        <end position="37"/>
    </location>
</feature>
<dbReference type="InterPro" id="IPR021715">
    <property type="entry name" value="Slu7_dom"/>
</dbReference>
<dbReference type="InterPro" id="IPR039974">
    <property type="entry name" value="Splicing_factor_SLU7"/>
</dbReference>
<comment type="similarity">
    <text evidence="2 8">Belongs to the SLU7 family.</text>
</comment>
<keyword evidence="5 8" id="KW-0747">Spliceosome</keyword>
<comment type="subunit">
    <text evidence="8">Associated with the spliceosome.</text>
</comment>
<organism evidence="11 12">
    <name type="scientific">Oedothorax gibbosus</name>
    <dbReference type="NCBI Taxonomy" id="931172"/>
    <lineage>
        <taxon>Eukaryota</taxon>
        <taxon>Metazoa</taxon>
        <taxon>Ecdysozoa</taxon>
        <taxon>Arthropoda</taxon>
        <taxon>Chelicerata</taxon>
        <taxon>Arachnida</taxon>
        <taxon>Araneae</taxon>
        <taxon>Araneomorphae</taxon>
        <taxon>Entelegynae</taxon>
        <taxon>Araneoidea</taxon>
        <taxon>Linyphiidae</taxon>
        <taxon>Erigoninae</taxon>
        <taxon>Oedothorax</taxon>
    </lineage>
</organism>
<evidence type="ECO:0000256" key="9">
    <source>
        <dbReference type="SAM" id="MobiDB-lite"/>
    </source>
</evidence>
<feature type="domain" description="Pre-mRNA-splicing factor SLU7" evidence="10">
    <location>
        <begin position="18"/>
        <end position="78"/>
    </location>
</feature>
<comment type="subcellular location">
    <subcellularLocation>
        <location evidence="1 8">Nucleus</location>
    </subcellularLocation>
</comment>
<feature type="region of interest" description="Disordered" evidence="9">
    <location>
        <begin position="1"/>
        <end position="48"/>
    </location>
</feature>
<evidence type="ECO:0000259" key="10">
    <source>
        <dbReference type="Pfam" id="PF11708"/>
    </source>
</evidence>
<dbReference type="Proteomes" id="UP000827092">
    <property type="component" value="Unassembled WGS sequence"/>
</dbReference>
<evidence type="ECO:0000256" key="3">
    <source>
        <dbReference type="ARBA" id="ARBA00021377"/>
    </source>
</evidence>
<dbReference type="GO" id="GO:0000398">
    <property type="term" value="P:mRNA splicing, via spliceosome"/>
    <property type="evidence" value="ECO:0007669"/>
    <property type="project" value="UniProtKB-UniRule"/>
</dbReference>
<evidence type="ECO:0000256" key="7">
    <source>
        <dbReference type="ARBA" id="ARBA00023242"/>
    </source>
</evidence>
<dbReference type="Pfam" id="PF11708">
    <property type="entry name" value="Slu7"/>
    <property type="match status" value="1"/>
</dbReference>
<accession>A0AAV6TKI9</accession>
<dbReference type="GO" id="GO:0005681">
    <property type="term" value="C:spliceosomal complex"/>
    <property type="evidence" value="ECO:0007669"/>
    <property type="project" value="UniProtKB-UniRule"/>
</dbReference>